<gene>
    <name evidence="2" type="ORF">EFBL_2876</name>
</gene>
<dbReference type="SUPFAM" id="SSF54593">
    <property type="entry name" value="Glyoxalase/Bleomycin resistance protein/Dihydroxybiphenyl dioxygenase"/>
    <property type="match status" value="1"/>
</dbReference>
<reference evidence="3" key="1">
    <citation type="submission" date="2017-07" db="EMBL/GenBank/DDBJ databases">
        <title>Draft genome sequence of Effusibacillus lacus strain skLN1.</title>
        <authorList>
            <person name="Watanabe M."/>
            <person name="Kojima H."/>
            <person name="Fukui M."/>
        </authorList>
    </citation>
    <scope>NUCLEOTIDE SEQUENCE [LARGE SCALE GENOMIC DNA]</scope>
    <source>
        <strain evidence="3">skLN1</strain>
    </source>
</reference>
<dbReference type="PROSITE" id="PS51819">
    <property type="entry name" value="VOC"/>
    <property type="match status" value="1"/>
</dbReference>
<dbReference type="GO" id="GO:0051213">
    <property type="term" value="F:dioxygenase activity"/>
    <property type="evidence" value="ECO:0007669"/>
    <property type="project" value="UniProtKB-KW"/>
</dbReference>
<dbReference type="OrthoDB" id="291991at2"/>
<dbReference type="Proteomes" id="UP000217785">
    <property type="component" value="Unassembled WGS sequence"/>
</dbReference>
<keyword evidence="3" id="KW-1185">Reference proteome</keyword>
<accession>A0A292YRX3</accession>
<dbReference type="InterPro" id="IPR029068">
    <property type="entry name" value="Glyas_Bleomycin-R_OHBP_Dase"/>
</dbReference>
<dbReference type="CDD" id="cd06587">
    <property type="entry name" value="VOC"/>
    <property type="match status" value="1"/>
</dbReference>
<sequence length="124" mass="14348">MAGLFTRIDTVILRVKNIKKARKWYEEVLELTPTFVGDDDYPIVIYKVGGETPLTLYQLGYDEVLPAKRFSTTYPIFFVENIEEAHSKLHGRGVDVEAIQDDGTVQYFVFRDPDGNRMEACHWE</sequence>
<organism evidence="2 3">
    <name type="scientific">Effusibacillus lacus</name>
    <dbReference type="NCBI Taxonomy" id="1348429"/>
    <lineage>
        <taxon>Bacteria</taxon>
        <taxon>Bacillati</taxon>
        <taxon>Bacillota</taxon>
        <taxon>Bacilli</taxon>
        <taxon>Bacillales</taxon>
        <taxon>Alicyclobacillaceae</taxon>
        <taxon>Effusibacillus</taxon>
    </lineage>
</organism>
<dbReference type="EMBL" id="BDUF01000086">
    <property type="protein sequence ID" value="GAX91210.1"/>
    <property type="molecule type" value="Genomic_DNA"/>
</dbReference>
<dbReference type="AlphaFoldDB" id="A0A292YRX3"/>
<evidence type="ECO:0000313" key="2">
    <source>
        <dbReference type="EMBL" id="GAX91210.1"/>
    </source>
</evidence>
<dbReference type="Pfam" id="PF00903">
    <property type="entry name" value="Glyoxalase"/>
    <property type="match status" value="1"/>
</dbReference>
<dbReference type="Gene3D" id="3.10.180.10">
    <property type="entry name" value="2,3-Dihydroxybiphenyl 1,2-Dioxygenase, domain 1"/>
    <property type="match status" value="1"/>
</dbReference>
<protein>
    <submittedName>
        <fullName evidence="2">Glyoxalase/bleomycin resistance/dioxygenase family protein</fullName>
    </submittedName>
</protein>
<proteinExistence type="predicted"/>
<keyword evidence="2" id="KW-0560">Oxidoreductase</keyword>
<evidence type="ECO:0000313" key="3">
    <source>
        <dbReference type="Proteomes" id="UP000217785"/>
    </source>
</evidence>
<dbReference type="RefSeq" id="WP_096182933.1">
    <property type="nucleotide sequence ID" value="NZ_BDUF01000086.1"/>
</dbReference>
<name>A0A292YRX3_9BACL</name>
<dbReference type="InterPro" id="IPR037523">
    <property type="entry name" value="VOC_core"/>
</dbReference>
<evidence type="ECO:0000259" key="1">
    <source>
        <dbReference type="PROSITE" id="PS51819"/>
    </source>
</evidence>
<feature type="domain" description="VOC" evidence="1">
    <location>
        <begin position="7"/>
        <end position="123"/>
    </location>
</feature>
<comment type="caution">
    <text evidence="2">The sequence shown here is derived from an EMBL/GenBank/DDBJ whole genome shotgun (WGS) entry which is preliminary data.</text>
</comment>
<dbReference type="InterPro" id="IPR004360">
    <property type="entry name" value="Glyas_Fos-R_dOase_dom"/>
</dbReference>
<keyword evidence="2" id="KW-0223">Dioxygenase</keyword>